<comment type="similarity">
    <text evidence="3 10">Belongs to the cytochrome P450 family.</text>
</comment>
<protein>
    <submittedName>
        <fullName evidence="11">Cytochrome P450 4GN2</fullName>
    </submittedName>
</protein>
<keyword evidence="5" id="KW-0256">Endoplasmic reticulum</keyword>
<dbReference type="InterPro" id="IPR036396">
    <property type="entry name" value="Cyt_P450_sf"/>
</dbReference>
<evidence type="ECO:0000256" key="7">
    <source>
        <dbReference type="ARBA" id="ARBA00023033"/>
    </source>
</evidence>
<comment type="subcellular location">
    <subcellularLocation>
        <location evidence="2">Endoplasmic reticulum membrane</location>
    </subcellularLocation>
</comment>
<organism evidence="11">
    <name type="scientific">Chamberlinius hualienensis</name>
    <dbReference type="NCBI Taxonomy" id="1551368"/>
    <lineage>
        <taxon>Eukaryota</taxon>
        <taxon>Metazoa</taxon>
        <taxon>Ecdysozoa</taxon>
        <taxon>Arthropoda</taxon>
        <taxon>Myriapoda</taxon>
        <taxon>Diplopoda</taxon>
        <taxon>Helminthomorpha</taxon>
        <taxon>Polydesmida</taxon>
        <taxon>Paradoxosomatidae</taxon>
        <taxon>Chamberlinius</taxon>
    </lineage>
</organism>
<dbReference type="PANTHER" id="PTHR24291:SF189">
    <property type="entry name" value="CYTOCHROME P450 4C3-RELATED"/>
    <property type="match status" value="1"/>
</dbReference>
<name>A0A1J1DVP4_9MYRI</name>
<keyword evidence="6 9" id="KW-0408">Iron</keyword>
<evidence type="ECO:0000256" key="8">
    <source>
        <dbReference type="ARBA" id="ARBA00023136"/>
    </source>
</evidence>
<dbReference type="PRINTS" id="PR00463">
    <property type="entry name" value="EP450I"/>
</dbReference>
<evidence type="ECO:0000256" key="10">
    <source>
        <dbReference type="RuleBase" id="RU000461"/>
    </source>
</evidence>
<dbReference type="InterPro" id="IPR050196">
    <property type="entry name" value="Cytochrome_P450_Monoox"/>
</dbReference>
<dbReference type="InterPro" id="IPR002401">
    <property type="entry name" value="Cyt_P450_E_grp-I"/>
</dbReference>
<dbReference type="GO" id="GO:0016705">
    <property type="term" value="F:oxidoreductase activity, acting on paired donors, with incorporation or reduction of molecular oxygen"/>
    <property type="evidence" value="ECO:0007669"/>
    <property type="project" value="InterPro"/>
</dbReference>
<dbReference type="PROSITE" id="PS00086">
    <property type="entry name" value="CYTOCHROME_P450"/>
    <property type="match status" value="1"/>
</dbReference>
<dbReference type="GO" id="GO:0004497">
    <property type="term" value="F:monooxygenase activity"/>
    <property type="evidence" value="ECO:0007669"/>
    <property type="project" value="UniProtKB-KW"/>
</dbReference>
<reference evidence="11" key="1">
    <citation type="journal article" date="2017" name="FEBS Open Bio">
        <title>A novel cytochrome P450, CYP3201B1, is involved in (R)-mandelonitrile biosynthesis in a cyanogenic millipede.</title>
        <authorList>
            <person name="Yamaguchi T."/>
            <person name="Kuwahara Y."/>
            <person name="Asano Y."/>
        </authorList>
    </citation>
    <scope>NUCLEOTIDE SEQUENCE</scope>
</reference>
<comment type="cofactor">
    <cofactor evidence="1 9">
        <name>heme</name>
        <dbReference type="ChEBI" id="CHEBI:30413"/>
    </cofactor>
</comment>
<dbReference type="PANTHER" id="PTHR24291">
    <property type="entry name" value="CYTOCHROME P450 FAMILY 4"/>
    <property type="match status" value="1"/>
</dbReference>
<dbReference type="SUPFAM" id="SSF48264">
    <property type="entry name" value="Cytochrome P450"/>
    <property type="match status" value="1"/>
</dbReference>
<keyword evidence="9 10" id="KW-0479">Metal-binding</keyword>
<feature type="binding site" description="axial binding residue" evidence="9">
    <location>
        <position position="446"/>
    </location>
    <ligand>
        <name>heme</name>
        <dbReference type="ChEBI" id="CHEBI:30413"/>
    </ligand>
    <ligandPart>
        <name>Fe</name>
        <dbReference type="ChEBI" id="CHEBI:18248"/>
    </ligandPart>
</feature>
<keyword evidence="4 9" id="KW-0349">Heme</keyword>
<accession>A0A1J1DVP4</accession>
<dbReference type="GO" id="GO:0020037">
    <property type="term" value="F:heme binding"/>
    <property type="evidence" value="ECO:0007669"/>
    <property type="project" value="InterPro"/>
</dbReference>
<keyword evidence="10" id="KW-0560">Oxidoreductase</keyword>
<dbReference type="Pfam" id="PF00067">
    <property type="entry name" value="p450"/>
    <property type="match status" value="1"/>
</dbReference>
<evidence type="ECO:0000256" key="9">
    <source>
        <dbReference type="PIRSR" id="PIRSR602401-1"/>
    </source>
</evidence>
<dbReference type="Gene3D" id="1.10.630.10">
    <property type="entry name" value="Cytochrome P450"/>
    <property type="match status" value="1"/>
</dbReference>
<dbReference type="GO" id="GO:0005789">
    <property type="term" value="C:endoplasmic reticulum membrane"/>
    <property type="evidence" value="ECO:0007669"/>
    <property type="project" value="UniProtKB-SubCell"/>
</dbReference>
<proteinExistence type="evidence at transcript level"/>
<evidence type="ECO:0000256" key="4">
    <source>
        <dbReference type="ARBA" id="ARBA00022617"/>
    </source>
</evidence>
<sequence>MASMLLLAGVLIFSVFVYFYFKNKRIGQLVDRLPGPQPYFLLGNLPQFLAKREDLFDVFVQRIEDFKWSPFVRFWAAWTPRIIVLKATAAEVILSSPQMINKAEIYNYIHEWLGTGLLTSTGTKWHSRRKLLTPTFHFKILEEFFPIIQDQTNVLLTILEDRSSHGKLTLDMYPYLARCALDIICETAMGKSVSAQRNVESAYVKSINDMGEIFVKRIMTPWLHYNWLFSLTSLGRKERKALKLLHGFTDKVIKERKLEKYDKAEESITNSDGIKKRRLAFLDLLLAESSNLSDNDIREEVDTFMFEGHDTTSSGVNWALYNIAKYPEVQEKVRTELQEILQDDFRRPFTTEDLKQMKYLECVIKESMRLFPPVPLFARTLAKDTDICGYTIPAGVDITFATFIIHKDPEFYPDPEKFDPDRFRSETMAQRNPYAYIPFSAGPRNCIGQKFALMEEKVMVAQIVRNYWIKLQDPNKKIKVFAEFILRPVDGLWLVLEKKPIETEN</sequence>
<dbReference type="PRINTS" id="PR00385">
    <property type="entry name" value="P450"/>
</dbReference>
<evidence type="ECO:0000256" key="2">
    <source>
        <dbReference type="ARBA" id="ARBA00004586"/>
    </source>
</evidence>
<evidence type="ECO:0000256" key="1">
    <source>
        <dbReference type="ARBA" id="ARBA00001971"/>
    </source>
</evidence>
<dbReference type="EMBL" id="LC125385">
    <property type="protein sequence ID" value="BAV93935.1"/>
    <property type="molecule type" value="mRNA"/>
</dbReference>
<dbReference type="GO" id="GO:0005506">
    <property type="term" value="F:iron ion binding"/>
    <property type="evidence" value="ECO:0007669"/>
    <property type="project" value="InterPro"/>
</dbReference>
<evidence type="ECO:0000256" key="5">
    <source>
        <dbReference type="ARBA" id="ARBA00022824"/>
    </source>
</evidence>
<dbReference type="CDD" id="cd20628">
    <property type="entry name" value="CYP4"/>
    <property type="match status" value="1"/>
</dbReference>
<keyword evidence="7 10" id="KW-0503">Monooxygenase</keyword>
<dbReference type="InterPro" id="IPR001128">
    <property type="entry name" value="Cyt_P450"/>
</dbReference>
<dbReference type="InterPro" id="IPR017972">
    <property type="entry name" value="Cyt_P450_CS"/>
</dbReference>
<keyword evidence="8" id="KW-0472">Membrane</keyword>
<dbReference type="AlphaFoldDB" id="A0A1J1DVP4"/>
<gene>
    <name evidence="11" type="primary">cyp4gn2</name>
</gene>
<evidence type="ECO:0000256" key="6">
    <source>
        <dbReference type="ARBA" id="ARBA00023004"/>
    </source>
</evidence>
<evidence type="ECO:0000256" key="3">
    <source>
        <dbReference type="ARBA" id="ARBA00010617"/>
    </source>
</evidence>
<evidence type="ECO:0000313" key="11">
    <source>
        <dbReference type="EMBL" id="BAV93935.1"/>
    </source>
</evidence>